<dbReference type="Pfam" id="PF24092">
    <property type="entry name" value="DUF7373_C"/>
    <property type="match status" value="1"/>
</dbReference>
<dbReference type="EMBL" id="VLNY01000009">
    <property type="protein sequence ID" value="KAA0021483.1"/>
    <property type="molecule type" value="Genomic_DNA"/>
</dbReference>
<dbReference type="PROSITE" id="PS51257">
    <property type="entry name" value="PROKAR_LIPOPROTEIN"/>
    <property type="match status" value="1"/>
</dbReference>
<feature type="signal peptide" evidence="1">
    <location>
        <begin position="1"/>
        <end position="27"/>
    </location>
</feature>
<feature type="chain" id="PRO_5038577420" evidence="1">
    <location>
        <begin position="28"/>
        <end position="422"/>
    </location>
</feature>
<evidence type="ECO:0000259" key="3">
    <source>
        <dbReference type="Pfam" id="PF24092"/>
    </source>
</evidence>
<evidence type="ECO:0000259" key="2">
    <source>
        <dbReference type="Pfam" id="PF24088"/>
    </source>
</evidence>
<evidence type="ECO:0000313" key="4">
    <source>
        <dbReference type="EMBL" id="KAA0021483.1"/>
    </source>
</evidence>
<keyword evidence="1" id="KW-0732">Signal</keyword>
<dbReference type="Proteomes" id="UP000322244">
    <property type="component" value="Unassembled WGS sequence"/>
</dbReference>
<comment type="caution">
    <text evidence="4">The sequence shown here is derived from an EMBL/GenBank/DDBJ whole genome shotgun (WGS) entry which is preliminary data.</text>
</comment>
<evidence type="ECO:0000256" key="1">
    <source>
        <dbReference type="SAM" id="SignalP"/>
    </source>
</evidence>
<evidence type="ECO:0000313" key="5">
    <source>
        <dbReference type="Proteomes" id="UP000322244"/>
    </source>
</evidence>
<dbReference type="RefSeq" id="WP_149431688.1">
    <property type="nucleotide sequence ID" value="NZ_VLNY01000009.1"/>
</dbReference>
<accession>A0A5A7SA87</accession>
<feature type="domain" description="DUF7373" evidence="2">
    <location>
        <begin position="59"/>
        <end position="267"/>
    </location>
</feature>
<feature type="domain" description="DUF7373" evidence="3">
    <location>
        <begin position="275"/>
        <end position="421"/>
    </location>
</feature>
<sequence length="422" mass="46426">MYAGTKIRTASIAVIASTLLTVTACSAGIDGSAVPQSANIDLNKLDFGNYPTRLIHRFGNAGDQREGAQVESKRIANYVADPFDIDARLKTLFQPSGIVRDASAVSFYTAGGTLPGTDKLAKPASDHNLIGGYSVVRGDTTKNPSLTVRNTVLRFPDDVSARSASTELEQAHTEWVTESHFEWVKGDLTPLQLEKYPEAKSHWTPGEHPTMDSWQAHGPYVVYVSAEAKNDDIPTVSSIITKAFDIEFPLLDVSTPTPADKIASIPLDPDLLRGRTLPFAANEQFSINLDAVYEPRGVLHLSPDVERDRKEYEKTGTDKVSLSNGTVYRTRDKNGAQTLQTMTVRDFSDDYKPIQSPPEMADAQCQERKLAKLQAGTLPPDPESRFVCSLTYDRYFAFVRSAQQQDVYQKAAAQYALLVNSQ</sequence>
<proteinExistence type="predicted"/>
<organism evidence="4 5">
    <name type="scientific">Antrihabitans cavernicola</name>
    <dbReference type="NCBI Taxonomy" id="2495913"/>
    <lineage>
        <taxon>Bacteria</taxon>
        <taxon>Bacillati</taxon>
        <taxon>Actinomycetota</taxon>
        <taxon>Actinomycetes</taxon>
        <taxon>Mycobacteriales</taxon>
        <taxon>Nocardiaceae</taxon>
        <taxon>Antrihabitans</taxon>
    </lineage>
</organism>
<keyword evidence="5" id="KW-1185">Reference proteome</keyword>
<reference evidence="4 5" key="1">
    <citation type="submission" date="2019-07" db="EMBL/GenBank/DDBJ databases">
        <title>Rhodococcus cavernicolus sp. nov., isolated from a cave.</title>
        <authorList>
            <person name="Lee S.D."/>
        </authorList>
    </citation>
    <scope>NUCLEOTIDE SEQUENCE [LARGE SCALE GENOMIC DNA]</scope>
    <source>
        <strain evidence="4 5">C1-24</strain>
    </source>
</reference>
<dbReference type="OrthoDB" id="4398318at2"/>
<protein>
    <submittedName>
        <fullName evidence="4">Uncharacterized protein</fullName>
    </submittedName>
</protein>
<gene>
    <name evidence="4" type="ORF">FOY51_18185</name>
</gene>
<dbReference type="InterPro" id="IPR055797">
    <property type="entry name" value="DUF7373"/>
</dbReference>
<name>A0A5A7SA87_9NOCA</name>
<dbReference type="InterPro" id="IPR056463">
    <property type="entry name" value="DUF7373_C"/>
</dbReference>
<dbReference type="Pfam" id="PF24088">
    <property type="entry name" value="DUF7373"/>
    <property type="match status" value="1"/>
</dbReference>
<dbReference type="AlphaFoldDB" id="A0A5A7SA87"/>